<evidence type="ECO:0000259" key="2">
    <source>
        <dbReference type="Pfam" id="PF13286"/>
    </source>
</evidence>
<dbReference type="InterPro" id="IPR026875">
    <property type="entry name" value="PHydrolase_assoc_dom"/>
</dbReference>
<evidence type="ECO:0000313" key="4">
    <source>
        <dbReference type="Proteomes" id="UP001645038"/>
    </source>
</evidence>
<comment type="caution">
    <text evidence="3">The sequence shown here is derived from an EMBL/GenBank/DDBJ whole genome shotgun (WGS) entry which is preliminary data.</text>
</comment>
<dbReference type="EMBL" id="RRZB01000194">
    <property type="protein sequence ID" value="MBE0465603.1"/>
    <property type="molecule type" value="Genomic_DNA"/>
</dbReference>
<dbReference type="Gene3D" id="1.10.3210.10">
    <property type="entry name" value="Hypothetical protein af1432"/>
    <property type="match status" value="1"/>
</dbReference>
<evidence type="ECO:0000313" key="3">
    <source>
        <dbReference type="EMBL" id="MBE0465603.1"/>
    </source>
</evidence>
<feature type="domain" description="Phosphohydrolase-associated" evidence="2">
    <location>
        <begin position="20"/>
        <end position="89"/>
    </location>
</feature>
<evidence type="ECO:0000256" key="1">
    <source>
        <dbReference type="ARBA" id="ARBA00022801"/>
    </source>
</evidence>
<keyword evidence="4" id="KW-1185">Reference proteome</keyword>
<keyword evidence="1" id="KW-0378">Hydrolase</keyword>
<feature type="non-terminal residue" evidence="3">
    <location>
        <position position="1"/>
    </location>
</feature>
<name>A0ABR9G3W9_9GAMM</name>
<gene>
    <name evidence="3" type="ORF">EI547_19535</name>
</gene>
<sequence>NSMAAWVRYLLRCYEKSGLGLKKLVFKTVLRKNHIQEYEMRGDKVVKGLFCVYDDAELNRDLILLPPELRARGDKECRKRLVCDYISGMMILPSNCGHL</sequence>
<dbReference type="Pfam" id="PF13286">
    <property type="entry name" value="HD_assoc"/>
    <property type="match status" value="1"/>
</dbReference>
<organism evidence="3 4">
    <name type="scientific">Halomonas colorata</name>
    <dbReference type="NCBI Taxonomy" id="2742615"/>
    <lineage>
        <taxon>Bacteria</taxon>
        <taxon>Pseudomonadati</taxon>
        <taxon>Pseudomonadota</taxon>
        <taxon>Gammaproteobacteria</taxon>
        <taxon>Oceanospirillales</taxon>
        <taxon>Halomonadaceae</taxon>
        <taxon>Halomonas</taxon>
    </lineage>
</organism>
<proteinExistence type="predicted"/>
<dbReference type="Proteomes" id="UP001645038">
    <property type="component" value="Unassembled WGS sequence"/>
</dbReference>
<protein>
    <recommendedName>
        <fullName evidence="2">Phosphohydrolase-associated domain-containing protein</fullName>
    </recommendedName>
</protein>
<accession>A0ABR9G3W9</accession>
<reference evidence="3 4" key="1">
    <citation type="submission" date="2020-07" db="EMBL/GenBank/DDBJ databases">
        <title>Halophilic bacteria isolated from french cheeses.</title>
        <authorList>
            <person name="Kothe C.I."/>
            <person name="Farah-Kraiem B."/>
            <person name="Renault P."/>
            <person name="Dridi B."/>
        </authorList>
    </citation>
    <scope>NUCLEOTIDE SEQUENCE [LARGE SCALE GENOMIC DNA]</scope>
    <source>
        <strain evidence="3 4">FME20</strain>
    </source>
</reference>